<dbReference type="SMART" id="SM00382">
    <property type="entry name" value="AAA"/>
    <property type="match status" value="1"/>
</dbReference>
<feature type="region of interest" description="Disordered" evidence="1">
    <location>
        <begin position="268"/>
        <end position="296"/>
    </location>
</feature>
<dbReference type="InterPro" id="IPR003593">
    <property type="entry name" value="AAA+_ATPase"/>
</dbReference>
<dbReference type="Proteomes" id="UP000192783">
    <property type="component" value="Unassembled WGS sequence"/>
</dbReference>
<name>A0A1W1XSA9_9BACT</name>
<sequence length="392" mass="44329">MYLNHFKLSTRPFSLTPDPHFLYLSRVHDLALAHLEYALVHQAGFMALTGAIGSGKTTLLKHLFAKVPQDLDVALIFNTHLDGTAFLDMLCREFGLEPASDKKSDLFQALYHHFLDRYAQGRRCLIVVDEAQNLPLETLEELRMLSNLEADAEFLIQIILVGQPEMRRRLTHPSMAQLAQRISVHYHLPPLSADEVSRYVHHRLSVAGRSDPEALFPDSVLERVAAVSGGVPRLINSLCDACLTYAYGEGRDQVSLETVDQVLADQPFLWDRGSDPPEADPAPSDPEARPATTLDAPLDGRALAELALRLESVERRLMALESQGAGESVRLLQEMLTREREENRRLESKILRLKYMVMDLKKEVQKEKEKDAEKDVSDPPPRRRRIFPFGRP</sequence>
<organism evidence="3 4">
    <name type="scientific">Desulfacinum hydrothermale DSM 13146</name>
    <dbReference type="NCBI Taxonomy" id="1121390"/>
    <lineage>
        <taxon>Bacteria</taxon>
        <taxon>Pseudomonadati</taxon>
        <taxon>Thermodesulfobacteriota</taxon>
        <taxon>Syntrophobacteria</taxon>
        <taxon>Syntrophobacterales</taxon>
        <taxon>Syntrophobacteraceae</taxon>
        <taxon>Desulfacinum</taxon>
    </lineage>
</organism>
<reference evidence="3 4" key="1">
    <citation type="submission" date="2017-04" db="EMBL/GenBank/DDBJ databases">
        <authorList>
            <person name="Afonso C.L."/>
            <person name="Miller P.J."/>
            <person name="Scott M.A."/>
            <person name="Spackman E."/>
            <person name="Goraichik I."/>
            <person name="Dimitrov K.M."/>
            <person name="Suarez D.L."/>
            <person name="Swayne D.E."/>
        </authorList>
    </citation>
    <scope>NUCLEOTIDE SEQUENCE [LARGE SCALE GENOMIC DNA]</scope>
    <source>
        <strain evidence="3 4">DSM 13146</strain>
    </source>
</reference>
<dbReference type="Gene3D" id="3.40.50.300">
    <property type="entry name" value="P-loop containing nucleotide triphosphate hydrolases"/>
    <property type="match status" value="1"/>
</dbReference>
<dbReference type="OrthoDB" id="9779230at2"/>
<dbReference type="InterPro" id="IPR052026">
    <property type="entry name" value="ExeA_AAA_ATPase_DNA-bind"/>
</dbReference>
<dbReference type="STRING" id="1121390.SAMN02746041_02740"/>
<evidence type="ECO:0000313" key="3">
    <source>
        <dbReference type="EMBL" id="SMC26735.1"/>
    </source>
</evidence>
<proteinExistence type="predicted"/>
<keyword evidence="4" id="KW-1185">Reference proteome</keyword>
<dbReference type="SUPFAM" id="SSF52540">
    <property type="entry name" value="P-loop containing nucleoside triphosphate hydrolases"/>
    <property type="match status" value="1"/>
</dbReference>
<evidence type="ECO:0000256" key="1">
    <source>
        <dbReference type="SAM" id="MobiDB-lite"/>
    </source>
</evidence>
<feature type="compositionally biased region" description="Basic and acidic residues" evidence="1">
    <location>
        <begin position="364"/>
        <end position="381"/>
    </location>
</feature>
<accession>A0A1W1XSA9</accession>
<feature type="domain" description="AAA+ ATPase" evidence="2">
    <location>
        <begin position="42"/>
        <end position="183"/>
    </location>
</feature>
<dbReference type="PANTHER" id="PTHR35894:SF1">
    <property type="entry name" value="PHOSPHORIBULOKINASE _ URIDINE KINASE FAMILY"/>
    <property type="match status" value="1"/>
</dbReference>
<dbReference type="InterPro" id="IPR049945">
    <property type="entry name" value="AAA_22"/>
</dbReference>
<dbReference type="GO" id="GO:0016887">
    <property type="term" value="F:ATP hydrolysis activity"/>
    <property type="evidence" value="ECO:0007669"/>
    <property type="project" value="InterPro"/>
</dbReference>
<feature type="region of interest" description="Disordered" evidence="1">
    <location>
        <begin position="364"/>
        <end position="392"/>
    </location>
</feature>
<dbReference type="EMBL" id="FWXF01000018">
    <property type="protein sequence ID" value="SMC26735.1"/>
    <property type="molecule type" value="Genomic_DNA"/>
</dbReference>
<dbReference type="AlphaFoldDB" id="A0A1W1XSA9"/>
<dbReference type="RefSeq" id="WP_084058666.1">
    <property type="nucleotide sequence ID" value="NZ_FWXF01000018.1"/>
</dbReference>
<gene>
    <name evidence="3" type="ORF">SAMN02746041_02740</name>
</gene>
<evidence type="ECO:0000259" key="2">
    <source>
        <dbReference type="SMART" id="SM00382"/>
    </source>
</evidence>
<dbReference type="InterPro" id="IPR027417">
    <property type="entry name" value="P-loop_NTPase"/>
</dbReference>
<evidence type="ECO:0000313" key="4">
    <source>
        <dbReference type="Proteomes" id="UP000192783"/>
    </source>
</evidence>
<dbReference type="PANTHER" id="PTHR35894">
    <property type="entry name" value="GENERAL SECRETION PATHWAY PROTEIN A-RELATED"/>
    <property type="match status" value="1"/>
</dbReference>
<dbReference type="Pfam" id="PF13401">
    <property type="entry name" value="AAA_22"/>
    <property type="match status" value="1"/>
</dbReference>
<protein>
    <submittedName>
        <fullName evidence="3">General secretion pathway protein A</fullName>
    </submittedName>
</protein>